<sequence>MGNRHHDRGLIWVHACNPISLYDLLKMEFDFGLVVGTLAFLENFVGLLQIELPNFNLRMLEVNEEEIIYSGDFWGSDDEIYRSSDVPQSVLLSLKQPLSDLFVPNEKKKVITSTACWTTMAALLVGLSFIMGRIQMLKLYRIPYWVFVMWLDLVTYLHHHGHEQKLPWYRGKGSEMEIDPLTHRPISISTDLPQQEQESEVPNSGFSEEEDQKKENEISLQSSNITETKEEGKSNSTPFISIENMEIFCIDEVPLIEPHEILVHCSSTSSLSSSESSGKPEDL</sequence>
<keyword evidence="2" id="KW-1133">Transmembrane helix</keyword>
<evidence type="ECO:0000256" key="2">
    <source>
        <dbReference type="SAM" id="Phobius"/>
    </source>
</evidence>
<proteinExistence type="predicted"/>
<comment type="caution">
    <text evidence="3">The sequence shown here is derived from an EMBL/GenBank/DDBJ whole genome shotgun (WGS) entry which is preliminary data.</text>
</comment>
<feature type="region of interest" description="Disordered" evidence="1">
    <location>
        <begin position="188"/>
        <end position="237"/>
    </location>
</feature>
<evidence type="ECO:0008006" key="5">
    <source>
        <dbReference type="Google" id="ProtNLM"/>
    </source>
</evidence>
<dbReference type="AlphaFoldDB" id="A0A835D5N5"/>
<feature type="transmembrane region" description="Helical" evidence="2">
    <location>
        <begin position="31"/>
        <end position="50"/>
    </location>
</feature>
<reference evidence="3 4" key="1">
    <citation type="submission" date="2020-04" db="EMBL/GenBank/DDBJ databases">
        <title>Plant Genome Project.</title>
        <authorList>
            <person name="Zhang R.-G."/>
        </authorList>
    </citation>
    <scope>NUCLEOTIDE SEQUENCE [LARGE SCALE GENOMIC DNA]</scope>
    <source>
        <strain evidence="3">YNK0</strain>
        <tissue evidence="3">Leaf</tissue>
    </source>
</reference>
<protein>
    <recommendedName>
        <fullName evidence="5">Transmembrane protein</fullName>
    </recommendedName>
</protein>
<dbReference type="InterPro" id="IPR012171">
    <property type="entry name" value="Fatty_acid_desaturase"/>
</dbReference>
<dbReference type="Proteomes" id="UP000655225">
    <property type="component" value="Unassembled WGS sequence"/>
</dbReference>
<dbReference type="PANTHER" id="PTHR32100">
    <property type="entry name" value="OMEGA-6 FATTY ACID DESATURASE, CHLOROPLASTIC"/>
    <property type="match status" value="1"/>
</dbReference>
<gene>
    <name evidence="3" type="ORF">HHK36_025558</name>
</gene>
<dbReference type="EMBL" id="JABCRI010000019">
    <property type="protein sequence ID" value="KAF8388877.1"/>
    <property type="molecule type" value="Genomic_DNA"/>
</dbReference>
<evidence type="ECO:0000256" key="1">
    <source>
        <dbReference type="SAM" id="MobiDB-lite"/>
    </source>
</evidence>
<keyword evidence="4" id="KW-1185">Reference proteome</keyword>
<organism evidence="3 4">
    <name type="scientific">Tetracentron sinense</name>
    <name type="common">Spur-leaf</name>
    <dbReference type="NCBI Taxonomy" id="13715"/>
    <lineage>
        <taxon>Eukaryota</taxon>
        <taxon>Viridiplantae</taxon>
        <taxon>Streptophyta</taxon>
        <taxon>Embryophyta</taxon>
        <taxon>Tracheophyta</taxon>
        <taxon>Spermatophyta</taxon>
        <taxon>Magnoliopsida</taxon>
        <taxon>Trochodendrales</taxon>
        <taxon>Trochodendraceae</taxon>
        <taxon>Tetracentron</taxon>
    </lineage>
</organism>
<dbReference type="GO" id="GO:0016491">
    <property type="term" value="F:oxidoreductase activity"/>
    <property type="evidence" value="ECO:0007669"/>
    <property type="project" value="InterPro"/>
</dbReference>
<dbReference type="OrthoDB" id="1461976at2759"/>
<feature type="transmembrane region" description="Helical" evidence="2">
    <location>
        <begin position="110"/>
        <end position="130"/>
    </location>
</feature>
<evidence type="ECO:0000313" key="4">
    <source>
        <dbReference type="Proteomes" id="UP000655225"/>
    </source>
</evidence>
<keyword evidence="2" id="KW-0472">Membrane</keyword>
<feature type="compositionally biased region" description="Polar residues" evidence="1">
    <location>
        <begin position="188"/>
        <end position="206"/>
    </location>
</feature>
<accession>A0A835D5N5</accession>
<evidence type="ECO:0000313" key="3">
    <source>
        <dbReference type="EMBL" id="KAF8388877.1"/>
    </source>
</evidence>
<name>A0A835D5N5_TETSI</name>
<keyword evidence="2" id="KW-0812">Transmembrane</keyword>